<feature type="transmembrane region" description="Helical" evidence="13">
    <location>
        <begin position="188"/>
        <end position="206"/>
    </location>
</feature>
<feature type="transmembrane region" description="Helical" evidence="13">
    <location>
        <begin position="274"/>
        <end position="297"/>
    </location>
</feature>
<evidence type="ECO:0000256" key="7">
    <source>
        <dbReference type="ARBA" id="ARBA00022475"/>
    </source>
</evidence>
<proteinExistence type="inferred from homology"/>
<accession>A0ABT2UGB7</accession>
<comment type="subcellular location">
    <subcellularLocation>
        <location evidence="2">Cell membrane</location>
        <topology evidence="2">Multi-pass membrane protein</topology>
    </subcellularLocation>
</comment>
<comment type="caution">
    <text evidence="14">The sequence shown here is derived from an EMBL/GenBank/DDBJ whole genome shotgun (WGS) entry which is preliminary data.</text>
</comment>
<evidence type="ECO:0000256" key="5">
    <source>
        <dbReference type="ARBA" id="ARBA00022448"/>
    </source>
</evidence>
<dbReference type="PANTHER" id="PTHR43298:SF2">
    <property type="entry name" value="FMN_FAD EXPORTER YEEO-RELATED"/>
    <property type="match status" value="1"/>
</dbReference>
<evidence type="ECO:0000313" key="15">
    <source>
        <dbReference type="Proteomes" id="UP001652445"/>
    </source>
</evidence>
<sequence>MISGKKLESGAEPSLKPLNDSVLIDPHNKKAIRQMIFRLAGPSLAEMLLLNVTQMLLMILVGRLGAAAVATVGLTSQPYMLMMVLFAALNTGTTIIVARSSGAGNMEEANRAAGQSLLFGSILSVIVVSLTFLYSDVLLRVMGANEEVIQYGLPYARIIFLSIGFSSISSTLSAILRGAGDTQTPMKINVFSGVLSIALAFVLIYGQLGFPEMGVTGAAFATLFAQALTLICLVVVMFSGRFAVRIRWEDVKQVHKSVMARMLKIGIPSSIEQLIMRLGIMTVVKICAGLGTISLAANQLVTSIIGMSFMPGFAFAIAASTLVGQTLGVRNIELAEMYVWQIRRYGMWVGGVMGASFVLLAPNILSLYTGDQAIILEGTWALRIVGLIQISQISQFILGGALRGAGDTRFPLISTLIGVWGVRVVLSYLLVYGFGWGIIGLYIAIAIDQFVRSMLIYWRFQRGAWKKIKI</sequence>
<evidence type="ECO:0000256" key="12">
    <source>
        <dbReference type="ARBA" id="ARBA00031636"/>
    </source>
</evidence>
<keyword evidence="9 13" id="KW-1133">Transmembrane helix</keyword>
<feature type="transmembrane region" description="Helical" evidence="13">
    <location>
        <begin position="117"/>
        <end position="135"/>
    </location>
</feature>
<evidence type="ECO:0000256" key="9">
    <source>
        <dbReference type="ARBA" id="ARBA00022989"/>
    </source>
</evidence>
<keyword evidence="15" id="KW-1185">Reference proteome</keyword>
<evidence type="ECO:0000256" key="11">
    <source>
        <dbReference type="ARBA" id="ARBA00023136"/>
    </source>
</evidence>
<feature type="transmembrane region" description="Helical" evidence="13">
    <location>
        <begin position="48"/>
        <end position="73"/>
    </location>
</feature>
<reference evidence="14 15" key="1">
    <citation type="submission" date="2022-09" db="EMBL/GenBank/DDBJ databases">
        <authorList>
            <person name="Han X.L."/>
            <person name="Wang Q."/>
            <person name="Lu T."/>
        </authorList>
    </citation>
    <scope>NUCLEOTIDE SEQUENCE [LARGE SCALE GENOMIC DNA]</scope>
    <source>
        <strain evidence="14 15">WQ 127069</strain>
    </source>
</reference>
<evidence type="ECO:0000256" key="4">
    <source>
        <dbReference type="ARBA" id="ARBA00020268"/>
    </source>
</evidence>
<dbReference type="PANTHER" id="PTHR43298">
    <property type="entry name" value="MULTIDRUG RESISTANCE PROTEIN NORM-RELATED"/>
    <property type="match status" value="1"/>
</dbReference>
<evidence type="ECO:0000256" key="6">
    <source>
        <dbReference type="ARBA" id="ARBA00022449"/>
    </source>
</evidence>
<evidence type="ECO:0000256" key="10">
    <source>
        <dbReference type="ARBA" id="ARBA00023065"/>
    </source>
</evidence>
<comment type="similarity">
    <text evidence="3">Belongs to the multi antimicrobial extrusion (MATE) (TC 2.A.66.1) family.</text>
</comment>
<keyword evidence="6" id="KW-0050">Antiport</keyword>
<protein>
    <recommendedName>
        <fullName evidence="4">Probable multidrug resistance protein NorM</fullName>
    </recommendedName>
    <alternativeName>
        <fullName evidence="12">Multidrug-efflux transporter</fullName>
    </alternativeName>
</protein>
<dbReference type="CDD" id="cd13137">
    <property type="entry name" value="MATE_NorM_like"/>
    <property type="match status" value="1"/>
</dbReference>
<evidence type="ECO:0000256" key="2">
    <source>
        <dbReference type="ARBA" id="ARBA00004651"/>
    </source>
</evidence>
<keyword evidence="5" id="KW-0813">Transport</keyword>
<comment type="function">
    <text evidence="1">Multidrug efflux pump.</text>
</comment>
<feature type="transmembrane region" description="Helical" evidence="13">
    <location>
        <begin position="345"/>
        <end position="368"/>
    </location>
</feature>
<evidence type="ECO:0000256" key="3">
    <source>
        <dbReference type="ARBA" id="ARBA00010199"/>
    </source>
</evidence>
<dbReference type="Pfam" id="PF01554">
    <property type="entry name" value="MatE"/>
    <property type="match status" value="2"/>
</dbReference>
<dbReference type="InterPro" id="IPR050222">
    <property type="entry name" value="MATE_MdtK"/>
</dbReference>
<evidence type="ECO:0000256" key="8">
    <source>
        <dbReference type="ARBA" id="ARBA00022692"/>
    </source>
</evidence>
<dbReference type="InterPro" id="IPR048279">
    <property type="entry name" value="MdtK-like"/>
</dbReference>
<gene>
    <name evidence="14" type="ORF">OB236_16375</name>
</gene>
<evidence type="ECO:0000256" key="13">
    <source>
        <dbReference type="SAM" id="Phobius"/>
    </source>
</evidence>
<keyword evidence="8 13" id="KW-0812">Transmembrane</keyword>
<dbReference type="PIRSF" id="PIRSF006603">
    <property type="entry name" value="DinF"/>
    <property type="match status" value="1"/>
</dbReference>
<feature type="transmembrane region" description="Helical" evidence="13">
    <location>
        <begin position="303"/>
        <end position="324"/>
    </location>
</feature>
<name>A0ABT2UGB7_9BACL</name>
<dbReference type="EMBL" id="JAOQIO010000065">
    <property type="protein sequence ID" value="MCU6793683.1"/>
    <property type="molecule type" value="Genomic_DNA"/>
</dbReference>
<keyword evidence="10" id="KW-0406">Ion transport</keyword>
<dbReference type="InterPro" id="IPR002528">
    <property type="entry name" value="MATE_fam"/>
</dbReference>
<keyword evidence="7" id="KW-1003">Cell membrane</keyword>
<evidence type="ECO:0000313" key="14">
    <source>
        <dbReference type="EMBL" id="MCU6793683.1"/>
    </source>
</evidence>
<keyword evidence="11 13" id="KW-0472">Membrane</keyword>
<feature type="transmembrane region" description="Helical" evidence="13">
    <location>
        <begin position="79"/>
        <end position="97"/>
    </location>
</feature>
<feature type="transmembrane region" description="Helical" evidence="13">
    <location>
        <begin position="155"/>
        <end position="176"/>
    </location>
</feature>
<dbReference type="RefSeq" id="WP_262684921.1">
    <property type="nucleotide sequence ID" value="NZ_JAOQIO010000065.1"/>
</dbReference>
<feature type="transmembrane region" description="Helical" evidence="13">
    <location>
        <begin position="218"/>
        <end position="238"/>
    </location>
</feature>
<organism evidence="14 15">
    <name type="scientific">Paenibacillus baimaensis</name>
    <dbReference type="NCBI Taxonomy" id="2982185"/>
    <lineage>
        <taxon>Bacteria</taxon>
        <taxon>Bacillati</taxon>
        <taxon>Bacillota</taxon>
        <taxon>Bacilli</taxon>
        <taxon>Bacillales</taxon>
        <taxon>Paenibacillaceae</taxon>
        <taxon>Paenibacillus</taxon>
    </lineage>
</organism>
<feature type="transmembrane region" description="Helical" evidence="13">
    <location>
        <begin position="380"/>
        <end position="398"/>
    </location>
</feature>
<dbReference type="NCBIfam" id="TIGR00797">
    <property type="entry name" value="matE"/>
    <property type="match status" value="1"/>
</dbReference>
<dbReference type="Proteomes" id="UP001652445">
    <property type="component" value="Unassembled WGS sequence"/>
</dbReference>
<evidence type="ECO:0000256" key="1">
    <source>
        <dbReference type="ARBA" id="ARBA00003408"/>
    </source>
</evidence>
<feature type="transmembrane region" description="Helical" evidence="13">
    <location>
        <begin position="436"/>
        <end position="460"/>
    </location>
</feature>